<sequence length="438" mass="47472">MDQHIGVLTFPFTCHPQTLLGLVHRLAFAAPHTKFSFSITNSNAFLFSTRSVDGLNNVKPYDVADEVPEGHLLSGNLEEVVGFFLKGAVGNFRQAMEVAVADTARKISYLVTYAFLWFGADVAEEMGVPWVPFWIAGLSALSVHFHTDAIRQKIGLNGHEDQTLDFIPGLSAMRVRDLPEGIVSGDLDSSPSRMPHKMGLLLPRATAVIANTFEELNPIVATDLKSKLPKLPCLAPSTPSSQPASNPDTSSCLSWLDKQKAKIVAYISFGNILSPSPHELVALTEALEATGKNLPKGFLEMRSGKGKVVPWAPQMQVLKHPSVGVHVTHSGWNSVMDSIAGEVPMICRPFFADNSHNCRAVEDVWGIGVGIEGGVFTKSGLVSALEQVLLGEGKKMREKIGVLKELCRKADEPNGSSSQNFNTLLELVTNFQMDSSAN</sequence>
<dbReference type="PROSITE" id="PS00375">
    <property type="entry name" value="UDPGT"/>
    <property type="match status" value="1"/>
</dbReference>
<dbReference type="InterPro" id="IPR035595">
    <property type="entry name" value="UDP_glycos_trans_CS"/>
</dbReference>
<dbReference type="SUPFAM" id="SSF53756">
    <property type="entry name" value="UDP-Glycosyltransferase/glycogen phosphorylase"/>
    <property type="match status" value="1"/>
</dbReference>
<dbReference type="AlphaFoldDB" id="A0AA39A180"/>
<dbReference type="InterPro" id="IPR002213">
    <property type="entry name" value="UDP_glucos_trans"/>
</dbReference>
<dbReference type="GO" id="GO:0080044">
    <property type="term" value="F:quercetin 7-O-glucosyltransferase activity"/>
    <property type="evidence" value="ECO:0007669"/>
    <property type="project" value="TreeGrafter"/>
</dbReference>
<evidence type="ECO:0000256" key="1">
    <source>
        <dbReference type="ARBA" id="ARBA00009995"/>
    </source>
</evidence>
<dbReference type="FunFam" id="3.40.50.2000:FF:000129">
    <property type="entry name" value="Glycosyltransferase"/>
    <property type="match status" value="1"/>
</dbReference>
<evidence type="ECO:0000256" key="5">
    <source>
        <dbReference type="RuleBase" id="RU362057"/>
    </source>
</evidence>
<accession>A0AA39A180</accession>
<keyword evidence="2 4" id="KW-0328">Glycosyltransferase</keyword>
<dbReference type="PANTHER" id="PTHR11926:SF1560">
    <property type="entry name" value="UDP-GLYCOSYLTRANSFERASE 74E1-RELATED"/>
    <property type="match status" value="1"/>
</dbReference>
<protein>
    <recommendedName>
        <fullName evidence="5">Glycosyltransferase</fullName>
        <ecNumber evidence="5">2.4.1.-</ecNumber>
    </recommendedName>
</protein>
<keyword evidence="7" id="KW-1185">Reference proteome</keyword>
<dbReference type="Pfam" id="PF00201">
    <property type="entry name" value="UDPGT"/>
    <property type="match status" value="1"/>
</dbReference>
<dbReference type="Gene3D" id="3.40.50.2000">
    <property type="entry name" value="Glycogen Phosphorylase B"/>
    <property type="match status" value="2"/>
</dbReference>
<reference evidence="6 7" key="1">
    <citation type="journal article" date="2023" name="BMC Biotechnol.">
        <title>Vitis rotundifolia cv Carlos genome sequencing.</title>
        <authorList>
            <person name="Huff M."/>
            <person name="Hulse-Kemp A."/>
            <person name="Scheffler B."/>
            <person name="Youngblood R."/>
            <person name="Simpson S."/>
            <person name="Babiker E."/>
            <person name="Staton M."/>
        </authorList>
    </citation>
    <scope>NUCLEOTIDE SEQUENCE [LARGE SCALE GENOMIC DNA]</scope>
    <source>
        <tissue evidence="6">Leaf</tissue>
    </source>
</reference>
<evidence type="ECO:0000256" key="4">
    <source>
        <dbReference type="RuleBase" id="RU003718"/>
    </source>
</evidence>
<dbReference type="CDD" id="cd03784">
    <property type="entry name" value="GT1_Gtf-like"/>
    <property type="match status" value="1"/>
</dbReference>
<dbReference type="GO" id="GO:0080043">
    <property type="term" value="F:quercetin 3-O-glucosyltransferase activity"/>
    <property type="evidence" value="ECO:0007669"/>
    <property type="project" value="TreeGrafter"/>
</dbReference>
<dbReference type="Proteomes" id="UP001168098">
    <property type="component" value="Unassembled WGS sequence"/>
</dbReference>
<organism evidence="6 7">
    <name type="scientific">Vitis rotundifolia</name>
    <name type="common">Muscadine grape</name>
    <dbReference type="NCBI Taxonomy" id="103349"/>
    <lineage>
        <taxon>Eukaryota</taxon>
        <taxon>Viridiplantae</taxon>
        <taxon>Streptophyta</taxon>
        <taxon>Embryophyta</taxon>
        <taxon>Tracheophyta</taxon>
        <taxon>Spermatophyta</taxon>
        <taxon>Magnoliopsida</taxon>
        <taxon>eudicotyledons</taxon>
        <taxon>Gunneridae</taxon>
        <taxon>Pentapetalae</taxon>
        <taxon>rosids</taxon>
        <taxon>Vitales</taxon>
        <taxon>Vitaceae</taxon>
        <taxon>Viteae</taxon>
        <taxon>Vitis</taxon>
    </lineage>
</organism>
<evidence type="ECO:0000313" key="6">
    <source>
        <dbReference type="EMBL" id="KAJ9699001.1"/>
    </source>
</evidence>
<comment type="caution">
    <text evidence="6">The sequence shown here is derived from an EMBL/GenBank/DDBJ whole genome shotgun (WGS) entry which is preliminary data.</text>
</comment>
<name>A0AA39A180_VITRO</name>
<evidence type="ECO:0000256" key="3">
    <source>
        <dbReference type="ARBA" id="ARBA00022679"/>
    </source>
</evidence>
<evidence type="ECO:0000313" key="7">
    <source>
        <dbReference type="Proteomes" id="UP001168098"/>
    </source>
</evidence>
<evidence type="ECO:0000256" key="2">
    <source>
        <dbReference type="ARBA" id="ARBA00022676"/>
    </source>
</evidence>
<dbReference type="PANTHER" id="PTHR11926">
    <property type="entry name" value="GLUCOSYL/GLUCURONOSYL TRANSFERASES"/>
    <property type="match status" value="1"/>
</dbReference>
<dbReference type="EMBL" id="JARBHA010000006">
    <property type="protein sequence ID" value="KAJ9699001.1"/>
    <property type="molecule type" value="Genomic_DNA"/>
</dbReference>
<gene>
    <name evidence="6" type="ORF">PVL29_007865</name>
</gene>
<proteinExistence type="inferred from homology"/>
<comment type="similarity">
    <text evidence="1 4">Belongs to the UDP-glycosyltransferase family.</text>
</comment>
<dbReference type="EC" id="2.4.1.-" evidence="5"/>
<keyword evidence="3 4" id="KW-0808">Transferase</keyword>